<organism evidence="1">
    <name type="scientific">viral metagenome</name>
    <dbReference type="NCBI Taxonomy" id="1070528"/>
    <lineage>
        <taxon>unclassified sequences</taxon>
        <taxon>metagenomes</taxon>
        <taxon>organismal metagenomes</taxon>
    </lineage>
</organism>
<name>A0A6M3IUB4_9ZZZZ</name>
<protein>
    <submittedName>
        <fullName evidence="1">Uncharacterized protein</fullName>
    </submittedName>
</protein>
<reference evidence="1" key="1">
    <citation type="submission" date="2020-03" db="EMBL/GenBank/DDBJ databases">
        <title>The deep terrestrial virosphere.</title>
        <authorList>
            <person name="Holmfeldt K."/>
            <person name="Nilsson E."/>
            <person name="Simone D."/>
            <person name="Lopez-Fernandez M."/>
            <person name="Wu X."/>
            <person name="de Brujin I."/>
            <person name="Lundin D."/>
            <person name="Andersson A."/>
            <person name="Bertilsson S."/>
            <person name="Dopson M."/>
        </authorList>
    </citation>
    <scope>NUCLEOTIDE SEQUENCE</scope>
    <source>
        <strain evidence="1">MM415B01090</strain>
    </source>
</reference>
<sequence>MGLPIVAMIASALAQTGAQAGASKLMGEKKPMQSGGAAGLRALGSGVGNQLANRGGGGGGNGDLMGMIQQLLQKQGGQQKPPIM</sequence>
<evidence type="ECO:0000313" key="1">
    <source>
        <dbReference type="EMBL" id="QJA60605.1"/>
    </source>
</evidence>
<dbReference type="AlphaFoldDB" id="A0A6M3IUB4"/>
<accession>A0A6M3IUB4</accession>
<gene>
    <name evidence="1" type="ORF">MM415B01090_0021</name>
</gene>
<proteinExistence type="predicted"/>
<dbReference type="EMBL" id="MT141414">
    <property type="protein sequence ID" value="QJA60605.1"/>
    <property type="molecule type" value="Genomic_DNA"/>
</dbReference>